<dbReference type="InterPro" id="IPR012337">
    <property type="entry name" value="RNaseH-like_sf"/>
</dbReference>
<name>Q877P9_BRADU</name>
<reference evidence="5" key="1">
    <citation type="journal article" date="2002" name="DNA Res.">
        <title>Complete genomic sequence of nitrogen-fixing symbiotic bacterium Bradyrhizobium japonicum USDA110.</title>
        <authorList>
            <person name="Kaneko T."/>
            <person name="Nakamura Y."/>
            <person name="Sato S."/>
            <person name="Minamisawa K."/>
            <person name="Uchiumi T."/>
            <person name="Sasamoto S."/>
            <person name="Watanabe A."/>
            <person name="Idesawa K."/>
            <person name="Iriguchi M."/>
            <person name="Kawashima K."/>
            <person name="Kohara M."/>
            <person name="Matsumoto M."/>
            <person name="Shimpo S."/>
            <person name="Tsuruoka H."/>
            <person name="Wada T."/>
            <person name="Yamada M."/>
            <person name="Tabata S."/>
        </authorList>
    </citation>
    <scope>NUCLEOTIDE SEQUENCE [LARGE SCALE GENOMIC DNA]</scope>
    <source>
        <strain evidence="5">JCM 10833 / BCRC 13528 / IAM 13628 / NBRC 14792 / USDA 110</strain>
    </source>
</reference>
<feature type="domain" description="Transposase IS701-like DDE" evidence="2">
    <location>
        <begin position="30"/>
        <end position="293"/>
    </location>
</feature>
<dbReference type="STRING" id="224911.AAV28_23315"/>
<dbReference type="KEGG" id="bja:blr8270"/>
<dbReference type="InterPro" id="IPR039365">
    <property type="entry name" value="IS701-like"/>
</dbReference>
<sequence length="457" mass="50430">MIHRWSAFGGPTMVGTTSDWEDELGRWLKPFLDCLGHKARRRMCPLYVSGLIGPGDRKSVQPMASRLAPGDYDQLHHFIADGVWDAAPLESELLIHADRLVGGKDAVLVIDDTAMPKKGNRSVGVAPQYASTLGKTANCQTLVSLTLARGEVPVMVALRLFVPESWTSDPARLKRAGVPVEQRVARTKPEIALAEIDRVMAAGVRFGCVLADAGYGLSAPFRQGLTARGLVWAVGILGRQKVYPAGVKLIFPIAGRGRPRQRHIPDLLSMPSEDMLADAKWKNVSWRLGTKGRLQARFAAVRVRIADGPPQRIKDKGQQHLPGEEAWLIGEHRSSGEKKYYLANLPAEMDLRQLAATVKARWICEQAHQQLKEELGLDHFEGRSWHGLHRHALMTMIAYAFLQHRRIAKAGRKKKNQRAATSAKPAGRAQRHRRSHSSATSSAVSALQKTDQRSATA</sequence>
<dbReference type="EMBL" id="BA000040">
    <property type="protein sequence ID" value="BAC50452.1"/>
    <property type="molecule type" value="Genomic_DNA"/>
</dbReference>
<dbReference type="EMBL" id="BA000040">
    <property type="protein sequence ID" value="BAC53535.1"/>
    <property type="molecule type" value="Genomic_DNA"/>
</dbReference>
<dbReference type="NCBIfam" id="NF033540">
    <property type="entry name" value="transpos_IS701"/>
    <property type="match status" value="1"/>
</dbReference>
<feature type="region of interest" description="Disordered" evidence="1">
    <location>
        <begin position="409"/>
        <end position="457"/>
    </location>
</feature>
<dbReference type="SUPFAM" id="SSF53098">
    <property type="entry name" value="Ribonuclease H-like"/>
    <property type="match status" value="1"/>
</dbReference>
<dbReference type="eggNOG" id="COG5659">
    <property type="taxonomic scope" value="Bacteria"/>
</dbReference>
<organism evidence="3 5">
    <name type="scientific">Bradyrhizobium diazoefficiens (strain JCM 10833 / BCRC 13528 / IAM 13628 / NBRC 14792 / USDA 110)</name>
    <dbReference type="NCBI Taxonomy" id="224911"/>
    <lineage>
        <taxon>Bacteria</taxon>
        <taxon>Pseudomonadati</taxon>
        <taxon>Pseudomonadota</taxon>
        <taxon>Alphaproteobacteria</taxon>
        <taxon>Hyphomicrobiales</taxon>
        <taxon>Nitrobacteraceae</taxon>
        <taxon>Bradyrhizobium</taxon>
    </lineage>
</organism>
<dbReference type="PATRIC" id="fig|224911.44.peg.5066"/>
<protein>
    <submittedName>
        <fullName evidence="3">Bll5187 protein</fullName>
    </submittedName>
    <submittedName>
        <fullName evidence="4">Blr8270 protein</fullName>
    </submittedName>
</protein>
<evidence type="ECO:0000313" key="4">
    <source>
        <dbReference type="EMBL" id="BAC53535.1"/>
    </source>
</evidence>
<dbReference type="InterPro" id="IPR038721">
    <property type="entry name" value="IS701-like_DDE_dom"/>
</dbReference>
<dbReference type="PANTHER" id="PTHR33627:SF1">
    <property type="entry name" value="TRANSPOSASE"/>
    <property type="match status" value="1"/>
</dbReference>
<feature type="compositionally biased region" description="Low complexity" evidence="1">
    <location>
        <begin position="437"/>
        <end position="446"/>
    </location>
</feature>
<gene>
    <name evidence="3" type="ordered locus">bll5187</name>
    <name evidence="4" type="ordered locus">blr8270</name>
</gene>
<dbReference type="AlphaFoldDB" id="Q877P9"/>
<dbReference type="PANTHER" id="PTHR33627">
    <property type="entry name" value="TRANSPOSASE"/>
    <property type="match status" value="1"/>
</dbReference>
<evidence type="ECO:0000256" key="1">
    <source>
        <dbReference type="SAM" id="MobiDB-lite"/>
    </source>
</evidence>
<feature type="compositionally biased region" description="Polar residues" evidence="1">
    <location>
        <begin position="447"/>
        <end position="457"/>
    </location>
</feature>
<dbReference type="Pfam" id="PF13546">
    <property type="entry name" value="DDE_5"/>
    <property type="match status" value="1"/>
</dbReference>
<dbReference type="OrthoDB" id="583339at2"/>
<reference evidence="3" key="3">
    <citation type="journal article" date="2003" name="DNA Res.">
        <title>Complete genomic sequence of nitrogen-fixing symbiotic bacterium Bradyrhizobium japonicum USDA110 (Supplement).</title>
        <authorList>
            <person name="Kaneko T."/>
            <person name="Nakamura Y."/>
            <person name="Sato S."/>
            <person name="Minamisawa K."/>
            <person name="Uchiumi T."/>
            <person name="Sasamoto S."/>
            <person name="Watanabe A."/>
            <person name="Idesawa K."/>
            <person name="Iriguchi M."/>
            <person name="Kawashima K."/>
            <person name="Kohara M."/>
            <person name="Matsumoto M."/>
            <person name="Shimpo S."/>
            <person name="Tsuruoka H."/>
            <person name="Wada T."/>
            <person name="Yamada M."/>
            <person name="Tabata S."/>
        </authorList>
    </citation>
    <scope>NUCLEOTIDE SEQUENCE</scope>
    <source>
        <strain evidence="3">USDA110</strain>
    </source>
</reference>
<dbReference type="KEGG" id="bja:bll5187"/>
<dbReference type="EnsemblBacteria" id="BAC53535">
    <property type="protein sequence ID" value="BAC53535"/>
    <property type="gene ID" value="BAC53535"/>
</dbReference>
<evidence type="ECO:0000313" key="3">
    <source>
        <dbReference type="EMBL" id="BAC50452.1"/>
    </source>
</evidence>
<keyword evidence="5" id="KW-1185">Reference proteome</keyword>
<evidence type="ECO:0000313" key="5">
    <source>
        <dbReference type="Proteomes" id="UP000002526"/>
    </source>
</evidence>
<dbReference type="EnsemblBacteria" id="BAC50452">
    <property type="protein sequence ID" value="BAC50452"/>
    <property type="gene ID" value="BAC50452"/>
</dbReference>
<reference evidence="3" key="2">
    <citation type="journal article" date="2003" name="DNA Res.">
        <title>Complete genomic sequence of nitrogen-fixing symbiotic bacterium Bradyrhizobium japonicum USDA110.</title>
        <authorList>
            <person name="Kaneko T."/>
            <person name="Nakamura Y."/>
            <person name="Sato S."/>
            <person name="Minamisawa K."/>
            <person name="Uchiumi T."/>
            <person name="Sasamoto S."/>
            <person name="Watanabe A."/>
            <person name="Idesawa K."/>
            <person name="Iriguchi M."/>
            <person name="Kawashima K."/>
            <person name="Kohara M."/>
            <person name="Matsumoto M."/>
            <person name="Shimpo S."/>
            <person name="Tsuruoka H."/>
            <person name="Wada T."/>
            <person name="Yamada M."/>
            <person name="Tabata S."/>
        </authorList>
    </citation>
    <scope>NUCLEOTIDE SEQUENCE</scope>
    <source>
        <strain evidence="3">USDA110</strain>
    </source>
</reference>
<dbReference type="InParanoid" id="Q877P9"/>
<accession>Q877P9</accession>
<dbReference type="HOGENOM" id="CLU_033141_3_0_5"/>
<proteinExistence type="predicted"/>
<dbReference type="Proteomes" id="UP000002526">
    <property type="component" value="Chromosome"/>
</dbReference>
<evidence type="ECO:0000259" key="2">
    <source>
        <dbReference type="Pfam" id="PF13546"/>
    </source>
</evidence>